<dbReference type="AlphaFoldDB" id="A0A0A9YKU0"/>
<proteinExistence type="predicted"/>
<feature type="non-terminal residue" evidence="1">
    <location>
        <position position="1"/>
    </location>
</feature>
<sequence length="102" mass="12183">ILLFLYMRALIFARYPQTGLFLWNYRLWYSQAVTYSLEVCTAYISQHLILVDKMDAILYSWDCVKTSTVLGRYFNIHFENKSEFTTCFVDLINHRLGGQLFY</sequence>
<reference evidence="1" key="2">
    <citation type="submission" date="2014-07" db="EMBL/GenBank/DDBJ databases">
        <authorList>
            <person name="Hull J."/>
        </authorList>
    </citation>
    <scope>NUCLEOTIDE SEQUENCE</scope>
</reference>
<dbReference type="EMBL" id="GBHO01009932">
    <property type="protein sequence ID" value="JAG33672.1"/>
    <property type="molecule type" value="Transcribed_RNA"/>
</dbReference>
<gene>
    <name evidence="1" type="primary">mtr</name>
    <name evidence="1" type="ORF">CM83_746</name>
</gene>
<name>A0A0A9YKU0_LYGHE</name>
<reference evidence="1" key="1">
    <citation type="journal article" date="2014" name="PLoS ONE">
        <title>Transcriptome-Based Identification of ABC Transporters in the Western Tarnished Plant Bug Lygus hesperus.</title>
        <authorList>
            <person name="Hull J.J."/>
            <person name="Chaney K."/>
            <person name="Geib S.M."/>
            <person name="Fabrick J.A."/>
            <person name="Brent C.S."/>
            <person name="Walsh D."/>
            <person name="Lavine L.C."/>
        </authorList>
    </citation>
    <scope>NUCLEOTIDE SEQUENCE</scope>
</reference>
<accession>A0A0A9YKU0</accession>
<evidence type="ECO:0000313" key="1">
    <source>
        <dbReference type="EMBL" id="JAG33672.1"/>
    </source>
</evidence>
<protein>
    <submittedName>
        <fullName evidence="1">Tryptophan-specific transport protein</fullName>
    </submittedName>
</protein>
<organism evidence="1">
    <name type="scientific">Lygus hesperus</name>
    <name type="common">Western plant bug</name>
    <dbReference type="NCBI Taxonomy" id="30085"/>
    <lineage>
        <taxon>Eukaryota</taxon>
        <taxon>Metazoa</taxon>
        <taxon>Ecdysozoa</taxon>
        <taxon>Arthropoda</taxon>
        <taxon>Hexapoda</taxon>
        <taxon>Insecta</taxon>
        <taxon>Pterygota</taxon>
        <taxon>Neoptera</taxon>
        <taxon>Paraneoptera</taxon>
        <taxon>Hemiptera</taxon>
        <taxon>Heteroptera</taxon>
        <taxon>Panheteroptera</taxon>
        <taxon>Cimicomorpha</taxon>
        <taxon>Miridae</taxon>
        <taxon>Mirini</taxon>
        <taxon>Lygus</taxon>
    </lineage>
</organism>